<dbReference type="RefSeq" id="WP_054491715.1">
    <property type="nucleotide sequence ID" value="NZ_BBZA01000013.1"/>
</dbReference>
<dbReference type="Proteomes" id="UP000050502">
    <property type="component" value="Unassembled WGS sequence"/>
</dbReference>
<name>A0A0M9UBE8_9CHLR</name>
<accession>A0A0M9UBE8</accession>
<reference evidence="1 3" key="1">
    <citation type="journal article" date="2015" name="Genome Announc.">
        <title>Draft Genome Sequence of a Heterotrophic Facultative Anaerobic Thermophilic Bacterium, Ardenticatena maritima Strain 110ST.</title>
        <authorList>
            <person name="Kawaichi S."/>
            <person name="Yoshida T."/>
            <person name="Sako Y."/>
            <person name="Nakamura R."/>
        </authorList>
    </citation>
    <scope>NUCLEOTIDE SEQUENCE [LARGE SCALE GENOMIC DNA]</scope>
    <source>
        <strain evidence="1 3">110S</strain>
    </source>
</reference>
<dbReference type="InParanoid" id="A0A0M9UBE8"/>
<keyword evidence="3" id="KW-1185">Reference proteome</keyword>
<proteinExistence type="predicted"/>
<dbReference type="EMBL" id="LGKN01000004">
    <property type="protein sequence ID" value="KPL88594.1"/>
    <property type="molecule type" value="Genomic_DNA"/>
</dbReference>
<protein>
    <submittedName>
        <fullName evidence="1">Uncharacterized protein</fullName>
    </submittedName>
</protein>
<sequence>MPTEMETILPGRPTPPDSFALPPLHTVEGKDEVGDALLHLTHRYPPVITAEFDDKEKAEALVAHARTLNLSRSDAILLYEVPRASAARPKLSVWQRIRNALIGPPPVVEVEPEEVRYKVVVKLDRDDQIAEFEAQCRQMGALSIQTRTSRTLKE</sequence>
<reference evidence="2 4" key="2">
    <citation type="submission" date="2015-07" db="EMBL/GenBank/DDBJ databases">
        <title>Whole genome sequence of Ardenticatena maritima DSM 23922.</title>
        <authorList>
            <person name="Hemp J."/>
            <person name="Ward L.M."/>
            <person name="Pace L.A."/>
            <person name="Fischer W.W."/>
        </authorList>
    </citation>
    <scope>NUCLEOTIDE SEQUENCE [LARGE SCALE GENOMIC DNA]</scope>
    <source>
        <strain evidence="2 4">110S</strain>
    </source>
</reference>
<evidence type="ECO:0000313" key="4">
    <source>
        <dbReference type="Proteomes" id="UP000050502"/>
    </source>
</evidence>
<dbReference type="Proteomes" id="UP000037784">
    <property type="component" value="Unassembled WGS sequence"/>
</dbReference>
<reference evidence="3" key="3">
    <citation type="submission" date="2015-08" db="EMBL/GenBank/DDBJ databases">
        <title>Draft Genome Sequence of a Heterotrophic Facultative Anaerobic Bacterium Ardenticatena maritima Strain 110S.</title>
        <authorList>
            <person name="Kawaichi S."/>
            <person name="Yoshida T."/>
            <person name="Sako Y."/>
            <person name="Nakamura R."/>
        </authorList>
    </citation>
    <scope>NUCLEOTIDE SEQUENCE [LARGE SCALE GENOMIC DNA]</scope>
    <source>
        <strain evidence="3">110S</strain>
    </source>
</reference>
<evidence type="ECO:0000313" key="1">
    <source>
        <dbReference type="EMBL" id="GAP61764.1"/>
    </source>
</evidence>
<dbReference type="EMBL" id="BBZA01000013">
    <property type="protein sequence ID" value="GAP61764.1"/>
    <property type="molecule type" value="Genomic_DNA"/>
</dbReference>
<gene>
    <name evidence="1" type="ORF">ARMA_0187</name>
    <name evidence="2" type="ORF">SE16_07470</name>
</gene>
<organism evidence="1 3">
    <name type="scientific">Ardenticatena maritima</name>
    <dbReference type="NCBI Taxonomy" id="872965"/>
    <lineage>
        <taxon>Bacteria</taxon>
        <taxon>Bacillati</taxon>
        <taxon>Chloroflexota</taxon>
        <taxon>Ardenticatenia</taxon>
        <taxon>Ardenticatenales</taxon>
        <taxon>Ardenticatenaceae</taxon>
        <taxon>Ardenticatena</taxon>
    </lineage>
</organism>
<evidence type="ECO:0000313" key="2">
    <source>
        <dbReference type="EMBL" id="KPL88594.1"/>
    </source>
</evidence>
<evidence type="ECO:0000313" key="3">
    <source>
        <dbReference type="Proteomes" id="UP000037784"/>
    </source>
</evidence>
<dbReference type="AlphaFoldDB" id="A0A0M9UBE8"/>
<comment type="caution">
    <text evidence="1">The sequence shown here is derived from an EMBL/GenBank/DDBJ whole genome shotgun (WGS) entry which is preliminary data.</text>
</comment>